<dbReference type="FunFam" id="3.30.1370.10:FF:000001">
    <property type="entry name" value="Polyribonucleotide nucleotidyltransferase"/>
    <property type="match status" value="1"/>
</dbReference>
<dbReference type="InterPro" id="IPR004087">
    <property type="entry name" value="KH_dom"/>
</dbReference>
<dbReference type="GO" id="GO:0003723">
    <property type="term" value="F:RNA binding"/>
    <property type="evidence" value="ECO:0007669"/>
    <property type="project" value="UniProtKB-UniRule"/>
</dbReference>
<dbReference type="Gene3D" id="3.30.230.70">
    <property type="entry name" value="GHMP Kinase, N-terminal domain"/>
    <property type="match status" value="2"/>
</dbReference>
<feature type="domain" description="S1 motif" evidence="10">
    <location>
        <begin position="622"/>
        <end position="689"/>
    </location>
</feature>
<dbReference type="InterPro" id="IPR012162">
    <property type="entry name" value="PNPase"/>
</dbReference>
<dbReference type="Gene3D" id="3.30.1370.10">
    <property type="entry name" value="K Homology domain, type 1"/>
    <property type="match status" value="1"/>
</dbReference>
<dbReference type="SMART" id="SM00322">
    <property type="entry name" value="KH"/>
    <property type="match status" value="1"/>
</dbReference>
<dbReference type="Pfam" id="PF00575">
    <property type="entry name" value="S1"/>
    <property type="match status" value="1"/>
</dbReference>
<keyword evidence="4 8" id="KW-0548">Nucleotidyltransferase</keyword>
<dbReference type="GO" id="GO:0000287">
    <property type="term" value="F:magnesium ion binding"/>
    <property type="evidence" value="ECO:0007669"/>
    <property type="project" value="UniProtKB-UniRule"/>
</dbReference>
<dbReference type="SUPFAM" id="SSF50249">
    <property type="entry name" value="Nucleic acid-binding proteins"/>
    <property type="match status" value="1"/>
</dbReference>
<dbReference type="NCBIfam" id="TIGR03591">
    <property type="entry name" value="polynuc_phos"/>
    <property type="match status" value="1"/>
</dbReference>
<dbReference type="NCBIfam" id="NF008805">
    <property type="entry name" value="PRK11824.1"/>
    <property type="match status" value="1"/>
</dbReference>
<dbReference type="CDD" id="cd11364">
    <property type="entry name" value="RNase_PH_PNPase_2"/>
    <property type="match status" value="1"/>
</dbReference>
<keyword evidence="6 8" id="KW-0460">Magnesium</keyword>
<dbReference type="Pfam" id="PF03726">
    <property type="entry name" value="PNPase"/>
    <property type="match status" value="1"/>
</dbReference>
<dbReference type="PANTHER" id="PTHR11252">
    <property type="entry name" value="POLYRIBONUCLEOTIDE NUCLEOTIDYLTRANSFERASE"/>
    <property type="match status" value="1"/>
</dbReference>
<dbReference type="AlphaFoldDB" id="A0A5B9EFV0"/>
<dbReference type="SUPFAM" id="SSF46915">
    <property type="entry name" value="Polynucleotide phosphorylase/guanosine pentaphosphate synthase (PNPase/GPSI), domain 3"/>
    <property type="match status" value="1"/>
</dbReference>
<keyword evidence="3 8" id="KW-0808">Transferase</keyword>
<evidence type="ECO:0000256" key="6">
    <source>
        <dbReference type="ARBA" id="ARBA00022842"/>
    </source>
</evidence>
<dbReference type="SUPFAM" id="SSF54211">
    <property type="entry name" value="Ribosomal protein S5 domain 2-like"/>
    <property type="match status" value="2"/>
</dbReference>
<dbReference type="KEGG" id="talb:FTW19_15780"/>
<feature type="binding site" evidence="8">
    <location>
        <position position="492"/>
    </location>
    <ligand>
        <name>Mg(2+)</name>
        <dbReference type="ChEBI" id="CHEBI:18420"/>
    </ligand>
</feature>
<dbReference type="GO" id="GO:0000175">
    <property type="term" value="F:3'-5'-RNA exonuclease activity"/>
    <property type="evidence" value="ECO:0007669"/>
    <property type="project" value="TreeGrafter"/>
</dbReference>
<dbReference type="EC" id="2.7.7.8" evidence="8"/>
<sequence length="821" mass="88596">MKQEVTVELAGGKRITFETGRIAKQASGAALTTSGDTVVLGTAVASPEPKEGIDFFPLTVEYREFTYAGGRIPGGFIKREGRPSEKEILTARQIDRPIRPLFPEGFRNETQVVGFVYSADKENDPDVVAINAASCALALSDIPFSGPVGAVRVGLIDDQFVVNPTYEEKEKSLLNIMVVGTKDGIVMIESGAKEVAEDKVVDAIEFGHGEIKKIVAVIEELVQKAGKTKRAVAAVEKDEAYYNELKSRVGDRLKDALDTQKYAKIDSYAKVKEIKDELKAALPADEPDAPKKLSKYYELLRENTFREQVLDERIRPDRRAFDQIRQIDIEVGVLPRTHGSALFTRGETQALVTATLGTGDDAQRLETYTGEQKKTFMLHYNFPPFSVGEVGRMSGVGRREIGHGALASRAIEAVLPSEAESPYVLRVVSDILESNGSSSMATVCGASLALMHAGIKLKAAVAGIAMGLVKEGDKYAVLTDIAGAEDHYGDMDFKVAGTRNGITALQMDIKIMGITAQIMREALEQARVARLFLLDKMDAVIAAPSEKPSAYAPRIHTMQIPTDKIRDLIGPGGKVIRGIIDATGVKIDVDDSGRVNVASSDADGLERAIQMISDLTAVPEVGKTYLGKVVRLAEFGAFVEIFPGTDGLLHVSEIAEHRVKDVKDELREGDQVLVKVLGIEGNRIKLSRKAVLREQREKLGLPPVAAPQEGGKSAQEGGKSDRGPRAPRPERQPSNAPTITIEGGDDFEEDDEEGDDDFDGEGENEGGDENFNRSDVPGGFVQGGGQGQPKRDGGRGRRRRRGGRRPGGQGGGQQGGGNRPA</sequence>
<evidence type="ECO:0000313" key="11">
    <source>
        <dbReference type="EMBL" id="QEE29321.1"/>
    </source>
</evidence>
<evidence type="ECO:0000256" key="9">
    <source>
        <dbReference type="SAM" id="MobiDB-lite"/>
    </source>
</evidence>
<feature type="region of interest" description="Disordered" evidence="9">
    <location>
        <begin position="699"/>
        <end position="821"/>
    </location>
</feature>
<evidence type="ECO:0000259" key="10">
    <source>
        <dbReference type="PROSITE" id="PS50126"/>
    </source>
</evidence>
<dbReference type="InterPro" id="IPR027408">
    <property type="entry name" value="PNPase/RNase_PH_dom_sf"/>
</dbReference>
<dbReference type="GO" id="GO:0006402">
    <property type="term" value="P:mRNA catabolic process"/>
    <property type="evidence" value="ECO:0007669"/>
    <property type="project" value="UniProtKB-UniRule"/>
</dbReference>
<evidence type="ECO:0000256" key="8">
    <source>
        <dbReference type="HAMAP-Rule" id="MF_01595"/>
    </source>
</evidence>
<dbReference type="Gene3D" id="2.40.50.140">
    <property type="entry name" value="Nucleic acid-binding proteins"/>
    <property type="match status" value="1"/>
</dbReference>
<feature type="compositionally biased region" description="Acidic residues" evidence="9">
    <location>
        <begin position="743"/>
        <end position="768"/>
    </location>
</feature>
<dbReference type="Proteomes" id="UP000321820">
    <property type="component" value="Chromosome"/>
</dbReference>
<organism evidence="11 12">
    <name type="scientific">Terriglobus albidus</name>
    <dbReference type="NCBI Taxonomy" id="1592106"/>
    <lineage>
        <taxon>Bacteria</taxon>
        <taxon>Pseudomonadati</taxon>
        <taxon>Acidobacteriota</taxon>
        <taxon>Terriglobia</taxon>
        <taxon>Terriglobales</taxon>
        <taxon>Acidobacteriaceae</taxon>
        <taxon>Terriglobus</taxon>
    </lineage>
</organism>
<dbReference type="Pfam" id="PF00013">
    <property type="entry name" value="KH_1"/>
    <property type="match status" value="1"/>
</dbReference>
<dbReference type="PROSITE" id="PS50084">
    <property type="entry name" value="KH_TYPE_1"/>
    <property type="match status" value="1"/>
</dbReference>
<comment type="function">
    <text evidence="8">Involved in mRNA degradation. Catalyzes the phosphorolysis of single-stranded polyribonucleotides processively in the 3'- to 5'-direction.</text>
</comment>
<dbReference type="InterPro" id="IPR012340">
    <property type="entry name" value="NA-bd_OB-fold"/>
</dbReference>
<dbReference type="InterPro" id="IPR001247">
    <property type="entry name" value="ExoRNase_PH_dom1"/>
</dbReference>
<dbReference type="InterPro" id="IPR003029">
    <property type="entry name" value="S1_domain"/>
</dbReference>
<comment type="subcellular location">
    <subcellularLocation>
        <location evidence="8">Cytoplasm</location>
    </subcellularLocation>
</comment>
<dbReference type="FunFam" id="3.30.230.70:FF:000001">
    <property type="entry name" value="Polyribonucleotide nucleotidyltransferase"/>
    <property type="match status" value="1"/>
</dbReference>
<keyword evidence="12" id="KW-1185">Reference proteome</keyword>
<evidence type="ECO:0000256" key="7">
    <source>
        <dbReference type="ARBA" id="ARBA00022884"/>
    </source>
</evidence>
<dbReference type="GO" id="GO:0004654">
    <property type="term" value="F:polyribonucleotide nucleotidyltransferase activity"/>
    <property type="evidence" value="ECO:0007669"/>
    <property type="project" value="UniProtKB-UniRule"/>
</dbReference>
<evidence type="ECO:0000313" key="12">
    <source>
        <dbReference type="Proteomes" id="UP000321820"/>
    </source>
</evidence>
<keyword evidence="7 8" id="KW-0694">RNA-binding</keyword>
<protein>
    <recommendedName>
        <fullName evidence="8">Polyribonucleotide nucleotidyltransferase</fullName>
        <ecNumber evidence="8">2.7.7.8</ecNumber>
    </recommendedName>
    <alternativeName>
        <fullName evidence="8">Polynucleotide phosphorylase</fullName>
        <shortName evidence="8">PNPase</shortName>
    </alternativeName>
</protein>
<comment type="similarity">
    <text evidence="1 8">Belongs to the polyribonucleotide nucleotidyltransferase family.</text>
</comment>
<evidence type="ECO:0000256" key="5">
    <source>
        <dbReference type="ARBA" id="ARBA00022723"/>
    </source>
</evidence>
<dbReference type="InterPro" id="IPR036456">
    <property type="entry name" value="PNPase_PH_RNA-bd_sf"/>
</dbReference>
<dbReference type="InterPro" id="IPR004088">
    <property type="entry name" value="KH_dom_type_1"/>
</dbReference>
<evidence type="ECO:0000256" key="1">
    <source>
        <dbReference type="ARBA" id="ARBA00007404"/>
    </source>
</evidence>
<keyword evidence="2 8" id="KW-0963">Cytoplasm</keyword>
<reference evidence="11 12" key="1">
    <citation type="submission" date="2019-08" db="EMBL/GenBank/DDBJ databases">
        <title>Complete genome sequence of Terriglobus albidus strain ORNL.</title>
        <authorList>
            <person name="Podar M."/>
        </authorList>
    </citation>
    <scope>NUCLEOTIDE SEQUENCE [LARGE SCALE GENOMIC DNA]</scope>
    <source>
        <strain evidence="11 12">ORNL</strain>
    </source>
</reference>
<dbReference type="InterPro" id="IPR036345">
    <property type="entry name" value="ExoRNase_PH_dom2_sf"/>
</dbReference>
<name>A0A5B9EFV0_9BACT</name>
<dbReference type="InterPro" id="IPR015847">
    <property type="entry name" value="ExoRNase_PH_dom2"/>
</dbReference>
<proteinExistence type="inferred from homology"/>
<feature type="compositionally biased region" description="Gly residues" evidence="9">
    <location>
        <begin position="805"/>
        <end position="821"/>
    </location>
</feature>
<dbReference type="InterPro" id="IPR020568">
    <property type="entry name" value="Ribosomal_Su5_D2-typ_SF"/>
</dbReference>
<feature type="binding site" evidence="8">
    <location>
        <position position="486"/>
    </location>
    <ligand>
        <name>Mg(2+)</name>
        <dbReference type="ChEBI" id="CHEBI:18420"/>
    </ligand>
</feature>
<feature type="compositionally biased region" description="Basic and acidic residues" evidence="9">
    <location>
        <begin position="718"/>
        <end position="731"/>
    </location>
</feature>
<gene>
    <name evidence="8 11" type="primary">pnp</name>
    <name evidence="11" type="ORF">FTW19_15780</name>
</gene>
<accession>A0A5B9EFV0</accession>
<comment type="cofactor">
    <cofactor evidence="8">
        <name>Mg(2+)</name>
        <dbReference type="ChEBI" id="CHEBI:18420"/>
    </cofactor>
</comment>
<dbReference type="SMART" id="SM00316">
    <property type="entry name" value="S1"/>
    <property type="match status" value="1"/>
</dbReference>
<dbReference type="InterPro" id="IPR015848">
    <property type="entry name" value="PNPase_PH_RNA-bd_bac/org-type"/>
</dbReference>
<evidence type="ECO:0000256" key="4">
    <source>
        <dbReference type="ARBA" id="ARBA00022695"/>
    </source>
</evidence>
<dbReference type="PROSITE" id="PS50126">
    <property type="entry name" value="S1"/>
    <property type="match status" value="1"/>
</dbReference>
<dbReference type="InterPro" id="IPR036612">
    <property type="entry name" value="KH_dom_type_1_sf"/>
</dbReference>
<dbReference type="CDD" id="cd11363">
    <property type="entry name" value="RNase_PH_PNPase_1"/>
    <property type="match status" value="1"/>
</dbReference>
<dbReference type="PANTHER" id="PTHR11252:SF0">
    <property type="entry name" value="POLYRIBONUCLEOTIDE NUCLEOTIDYLTRANSFERASE 1, MITOCHONDRIAL"/>
    <property type="match status" value="1"/>
</dbReference>
<dbReference type="EMBL" id="CP042806">
    <property type="protein sequence ID" value="QEE29321.1"/>
    <property type="molecule type" value="Genomic_DNA"/>
</dbReference>
<dbReference type="SUPFAM" id="SSF54791">
    <property type="entry name" value="Eukaryotic type KH-domain (KH-domain type I)"/>
    <property type="match status" value="1"/>
</dbReference>
<dbReference type="HAMAP" id="MF_01595">
    <property type="entry name" value="PNPase"/>
    <property type="match status" value="1"/>
</dbReference>
<dbReference type="Pfam" id="PF03725">
    <property type="entry name" value="RNase_PH_C"/>
    <property type="match status" value="1"/>
</dbReference>
<dbReference type="Pfam" id="PF01138">
    <property type="entry name" value="RNase_PH"/>
    <property type="match status" value="2"/>
</dbReference>
<dbReference type="FunFam" id="3.30.230.70:FF:000002">
    <property type="entry name" value="Polyribonucleotide nucleotidyltransferase"/>
    <property type="match status" value="1"/>
</dbReference>
<dbReference type="SUPFAM" id="SSF55666">
    <property type="entry name" value="Ribonuclease PH domain 2-like"/>
    <property type="match status" value="2"/>
</dbReference>
<dbReference type="CDD" id="cd02393">
    <property type="entry name" value="KH-I_PNPase"/>
    <property type="match status" value="1"/>
</dbReference>
<keyword evidence="5 8" id="KW-0479">Metal-binding</keyword>
<dbReference type="OrthoDB" id="9804305at2"/>
<dbReference type="GO" id="GO:0006396">
    <property type="term" value="P:RNA processing"/>
    <property type="evidence" value="ECO:0007669"/>
    <property type="project" value="InterPro"/>
</dbReference>
<dbReference type="RefSeq" id="WP_147648514.1">
    <property type="nucleotide sequence ID" value="NZ_CP042806.1"/>
</dbReference>
<dbReference type="CDD" id="cd04472">
    <property type="entry name" value="S1_PNPase"/>
    <property type="match status" value="1"/>
</dbReference>
<dbReference type="GO" id="GO:0005829">
    <property type="term" value="C:cytosol"/>
    <property type="evidence" value="ECO:0007669"/>
    <property type="project" value="TreeGrafter"/>
</dbReference>
<evidence type="ECO:0000256" key="3">
    <source>
        <dbReference type="ARBA" id="ARBA00022679"/>
    </source>
</evidence>
<evidence type="ECO:0000256" key="2">
    <source>
        <dbReference type="ARBA" id="ARBA00022490"/>
    </source>
</evidence>
<comment type="catalytic activity">
    <reaction evidence="8">
        <text>RNA(n+1) + phosphate = RNA(n) + a ribonucleoside 5'-diphosphate</text>
        <dbReference type="Rhea" id="RHEA:22096"/>
        <dbReference type="Rhea" id="RHEA-COMP:14527"/>
        <dbReference type="Rhea" id="RHEA-COMP:17342"/>
        <dbReference type="ChEBI" id="CHEBI:43474"/>
        <dbReference type="ChEBI" id="CHEBI:57930"/>
        <dbReference type="ChEBI" id="CHEBI:140395"/>
        <dbReference type="EC" id="2.7.7.8"/>
    </reaction>
</comment>